<dbReference type="AlphaFoldDB" id="A0A815UZX0"/>
<evidence type="ECO:0000256" key="2">
    <source>
        <dbReference type="ARBA" id="ARBA00010120"/>
    </source>
</evidence>
<reference evidence="12" key="1">
    <citation type="submission" date="2021-02" db="EMBL/GenBank/DDBJ databases">
        <authorList>
            <person name="Nowell W R."/>
        </authorList>
    </citation>
    <scope>NUCLEOTIDE SEQUENCE</scope>
</reference>
<feature type="transmembrane region" description="Helical" evidence="11">
    <location>
        <begin position="99"/>
        <end position="117"/>
    </location>
</feature>
<keyword evidence="5" id="KW-0256">Endoplasmic reticulum</keyword>
<name>A0A815UZX0_ADIRI</name>
<sequence>MSLNEYRLTADFLHGSAILLLFYHILKSRSCHSVSGITVMLYAITFTCRYLDLYPFDWHFFERFSVSTYNSIYKIFYLASHYFILILIYGVFRNTRDRSINTFPMFGYLICAHLLTWSTCYLENIQQLDREFFWRFSIFLEMFAIIPQMALIHKQSVISTTMSLYLMMLGSYRALYIANWISRYRNEQFWEPIAFSCGFVQTMIYLCFFVHVYPRLNRAKSCETMEIVKEKTSDINLNVNEKMDRDVPLIHDV</sequence>
<keyword evidence="4 11" id="KW-0812">Transmembrane</keyword>
<evidence type="ECO:0000313" key="12">
    <source>
        <dbReference type="EMBL" id="CAF1525747.1"/>
    </source>
</evidence>
<evidence type="ECO:0000256" key="9">
    <source>
        <dbReference type="ARBA" id="ARBA00023136"/>
    </source>
</evidence>
<evidence type="ECO:0000256" key="6">
    <source>
        <dbReference type="ARBA" id="ARBA00022892"/>
    </source>
</evidence>
<keyword evidence="6" id="KW-0931">ER-Golgi transport</keyword>
<keyword evidence="8 11" id="KW-1133">Transmembrane helix</keyword>
<evidence type="ECO:0000256" key="3">
    <source>
        <dbReference type="ARBA" id="ARBA00022448"/>
    </source>
</evidence>
<gene>
    <name evidence="12" type="ORF">XAT740_LOCUS41095</name>
</gene>
<comment type="subcellular location">
    <subcellularLocation>
        <location evidence="1">Endoplasmic reticulum membrane</location>
        <topology evidence="1">Multi-pass membrane protein</topology>
    </subcellularLocation>
</comment>
<evidence type="ECO:0000313" key="13">
    <source>
        <dbReference type="Proteomes" id="UP000663828"/>
    </source>
</evidence>
<evidence type="ECO:0000256" key="1">
    <source>
        <dbReference type="ARBA" id="ARBA00004477"/>
    </source>
</evidence>
<dbReference type="Pfam" id="PF00810">
    <property type="entry name" value="ER_lumen_recept"/>
    <property type="match status" value="1"/>
</dbReference>
<evidence type="ECO:0000256" key="8">
    <source>
        <dbReference type="ARBA" id="ARBA00022989"/>
    </source>
</evidence>
<feature type="transmembrane region" description="Helical" evidence="11">
    <location>
        <begin position="72"/>
        <end position="92"/>
    </location>
</feature>
<keyword evidence="13" id="KW-1185">Reference proteome</keyword>
<evidence type="ECO:0000256" key="10">
    <source>
        <dbReference type="ARBA" id="ARBA00023170"/>
    </source>
</evidence>
<keyword evidence="10" id="KW-0675">Receptor</keyword>
<comment type="similarity">
    <text evidence="2">Belongs to the ERD2 family.</text>
</comment>
<proteinExistence type="inferred from homology"/>
<dbReference type="EMBL" id="CAJNOR010004760">
    <property type="protein sequence ID" value="CAF1525747.1"/>
    <property type="molecule type" value="Genomic_DNA"/>
</dbReference>
<dbReference type="GO" id="GO:0006621">
    <property type="term" value="P:protein retention in ER lumen"/>
    <property type="evidence" value="ECO:0007669"/>
    <property type="project" value="InterPro"/>
</dbReference>
<evidence type="ECO:0000256" key="11">
    <source>
        <dbReference type="SAM" id="Phobius"/>
    </source>
</evidence>
<organism evidence="12 13">
    <name type="scientific">Adineta ricciae</name>
    <name type="common">Rotifer</name>
    <dbReference type="NCBI Taxonomy" id="249248"/>
    <lineage>
        <taxon>Eukaryota</taxon>
        <taxon>Metazoa</taxon>
        <taxon>Spiralia</taxon>
        <taxon>Gnathifera</taxon>
        <taxon>Rotifera</taxon>
        <taxon>Eurotatoria</taxon>
        <taxon>Bdelloidea</taxon>
        <taxon>Adinetida</taxon>
        <taxon>Adinetidae</taxon>
        <taxon>Adineta</taxon>
    </lineage>
</organism>
<evidence type="ECO:0000256" key="5">
    <source>
        <dbReference type="ARBA" id="ARBA00022824"/>
    </source>
</evidence>
<dbReference type="GO" id="GO:0015031">
    <property type="term" value="P:protein transport"/>
    <property type="evidence" value="ECO:0007669"/>
    <property type="project" value="UniProtKB-KW"/>
</dbReference>
<protein>
    <submittedName>
        <fullName evidence="12">Uncharacterized protein</fullName>
    </submittedName>
</protein>
<feature type="transmembrane region" description="Helical" evidence="11">
    <location>
        <begin position="6"/>
        <end position="26"/>
    </location>
</feature>
<dbReference type="GO" id="GO:0016192">
    <property type="term" value="P:vesicle-mediated transport"/>
    <property type="evidence" value="ECO:0007669"/>
    <property type="project" value="UniProtKB-KW"/>
</dbReference>
<keyword evidence="3" id="KW-0813">Transport</keyword>
<keyword evidence="9 11" id="KW-0472">Membrane</keyword>
<feature type="transmembrane region" description="Helical" evidence="11">
    <location>
        <begin position="33"/>
        <end position="52"/>
    </location>
</feature>
<keyword evidence="7" id="KW-0653">Protein transport</keyword>
<evidence type="ECO:0000256" key="7">
    <source>
        <dbReference type="ARBA" id="ARBA00022927"/>
    </source>
</evidence>
<feature type="transmembrane region" description="Helical" evidence="11">
    <location>
        <begin position="164"/>
        <end position="181"/>
    </location>
</feature>
<feature type="transmembrane region" description="Helical" evidence="11">
    <location>
        <begin position="132"/>
        <end position="152"/>
    </location>
</feature>
<dbReference type="InterPro" id="IPR000133">
    <property type="entry name" value="ER_ret_rcpt"/>
</dbReference>
<evidence type="ECO:0000256" key="4">
    <source>
        <dbReference type="ARBA" id="ARBA00022692"/>
    </source>
</evidence>
<dbReference type="PRINTS" id="PR00660">
    <property type="entry name" value="ERLUMENR"/>
</dbReference>
<feature type="transmembrane region" description="Helical" evidence="11">
    <location>
        <begin position="193"/>
        <end position="213"/>
    </location>
</feature>
<accession>A0A815UZX0</accession>
<dbReference type="GO" id="GO:0005789">
    <property type="term" value="C:endoplasmic reticulum membrane"/>
    <property type="evidence" value="ECO:0007669"/>
    <property type="project" value="UniProtKB-SubCell"/>
</dbReference>
<comment type="caution">
    <text evidence="12">The sequence shown here is derived from an EMBL/GenBank/DDBJ whole genome shotgun (WGS) entry which is preliminary data.</text>
</comment>
<dbReference type="Proteomes" id="UP000663828">
    <property type="component" value="Unassembled WGS sequence"/>
</dbReference>
<dbReference type="GO" id="GO:0046923">
    <property type="term" value="F:ER retention sequence binding"/>
    <property type="evidence" value="ECO:0007669"/>
    <property type="project" value="InterPro"/>
</dbReference>
<dbReference type="PANTHER" id="PTHR10585">
    <property type="entry name" value="ER LUMEN PROTEIN RETAINING RECEPTOR"/>
    <property type="match status" value="1"/>
</dbReference>